<reference evidence="1 2" key="1">
    <citation type="submission" date="2016-11" db="EMBL/GenBank/DDBJ databases">
        <authorList>
            <person name="Jaros S."/>
            <person name="Januszkiewicz K."/>
            <person name="Wedrychowicz H."/>
        </authorList>
    </citation>
    <scope>NUCLEOTIDE SEQUENCE [LARGE SCALE GENOMIC DNA]</scope>
    <source>
        <strain evidence="1 2">GAS86</strain>
    </source>
</reference>
<evidence type="ECO:0000313" key="2">
    <source>
        <dbReference type="Proteomes" id="UP000184693"/>
    </source>
</evidence>
<dbReference type="AlphaFoldDB" id="A0A1N6HZH6"/>
<name>A0A1N6HZH6_9BURK</name>
<protein>
    <submittedName>
        <fullName evidence="1">Uncharacterized protein</fullName>
    </submittedName>
</protein>
<dbReference type="Proteomes" id="UP000184693">
    <property type="component" value="Unassembled WGS sequence"/>
</dbReference>
<evidence type="ECO:0000313" key="1">
    <source>
        <dbReference type="EMBL" id="SIO25234.1"/>
    </source>
</evidence>
<accession>A0A1N6HZH6</accession>
<sequence>MKMKASIFVEHGEGVIRMSGGSLTAFVPASVPLEVIELWRQRLASHLRRRIGRLRRAERRWKRRRTKRVRLTARMRPVKKRIRKPLRQWDPVPRR</sequence>
<gene>
    <name evidence="1" type="ORF">SAMN05444168_3807</name>
</gene>
<organism evidence="1 2">
    <name type="scientific">Paraburkholderia phenazinium</name>
    <dbReference type="NCBI Taxonomy" id="60549"/>
    <lineage>
        <taxon>Bacteria</taxon>
        <taxon>Pseudomonadati</taxon>
        <taxon>Pseudomonadota</taxon>
        <taxon>Betaproteobacteria</taxon>
        <taxon>Burkholderiales</taxon>
        <taxon>Burkholderiaceae</taxon>
        <taxon>Paraburkholderia</taxon>
    </lineage>
</organism>
<proteinExistence type="predicted"/>
<dbReference type="EMBL" id="FSRM01000001">
    <property type="protein sequence ID" value="SIO25234.1"/>
    <property type="molecule type" value="Genomic_DNA"/>
</dbReference>